<dbReference type="InterPro" id="IPR003582">
    <property type="entry name" value="ShKT_dom"/>
</dbReference>
<keyword evidence="4" id="KW-1133">Transmembrane helix</keyword>
<dbReference type="CDD" id="cd05383">
    <property type="entry name" value="CAP_CRISP"/>
    <property type="match status" value="1"/>
</dbReference>
<dbReference type="InterPro" id="IPR035940">
    <property type="entry name" value="CAP_sf"/>
</dbReference>
<evidence type="ECO:0000256" key="2">
    <source>
        <dbReference type="ARBA" id="ARBA00023157"/>
    </source>
</evidence>
<dbReference type="Proteomes" id="UP000694429">
    <property type="component" value="Chromosome 12"/>
</dbReference>
<dbReference type="PANTHER" id="PTHR10334">
    <property type="entry name" value="CYSTEINE-RICH SECRETORY PROTEIN-RELATED"/>
    <property type="match status" value="1"/>
</dbReference>
<evidence type="ECO:0000259" key="5">
    <source>
        <dbReference type="PROSITE" id="PS51670"/>
    </source>
</evidence>
<evidence type="ECO:0000313" key="7">
    <source>
        <dbReference type="Proteomes" id="UP000694429"/>
    </source>
</evidence>
<dbReference type="Ensembl" id="ENSCAFT00030007935.1">
    <property type="protein sequence ID" value="ENSCAFP00030006963.1"/>
    <property type="gene ID" value="ENSCAFG00030004301.1"/>
</dbReference>
<dbReference type="GO" id="GO:0005576">
    <property type="term" value="C:extracellular region"/>
    <property type="evidence" value="ECO:0007669"/>
    <property type="project" value="InterPro"/>
</dbReference>
<dbReference type="InterPro" id="IPR014044">
    <property type="entry name" value="CAP_dom"/>
</dbReference>
<dbReference type="PRINTS" id="PR00837">
    <property type="entry name" value="V5TPXLIKE"/>
</dbReference>
<dbReference type="SUPFAM" id="SSF57546">
    <property type="entry name" value="Crisp domain-like"/>
    <property type="match status" value="1"/>
</dbReference>
<dbReference type="FunFam" id="3.40.33.10:FF:000005">
    <property type="entry name" value="Cysteine-rich secretory protein 2"/>
    <property type="match status" value="1"/>
</dbReference>
<dbReference type="Pfam" id="PF00188">
    <property type="entry name" value="CAP"/>
    <property type="match status" value="1"/>
</dbReference>
<dbReference type="OrthoDB" id="737510at2759"/>
<feature type="transmembrane region" description="Helical" evidence="4">
    <location>
        <begin position="94"/>
        <end position="114"/>
    </location>
</feature>
<dbReference type="InterPro" id="IPR001283">
    <property type="entry name" value="CRISP-related"/>
</dbReference>
<comment type="caution">
    <text evidence="3">Lacks conserved residue(s) required for the propagation of feature annotation.</text>
</comment>
<dbReference type="InterPro" id="IPR018244">
    <property type="entry name" value="Allrgn_V5/Tpx1_CS"/>
</dbReference>
<dbReference type="Gene3D" id="1.10.10.740">
    <property type="entry name" value="Crisp domain"/>
    <property type="match status" value="1"/>
</dbReference>
<evidence type="ECO:0000256" key="3">
    <source>
        <dbReference type="PROSITE-ProRule" id="PRU01005"/>
    </source>
</evidence>
<dbReference type="Gene3D" id="3.40.33.10">
    <property type="entry name" value="CAP"/>
    <property type="match status" value="1"/>
</dbReference>
<feature type="transmembrane region" description="Helical" evidence="4">
    <location>
        <begin position="15"/>
        <end position="35"/>
    </location>
</feature>
<organism evidence="6 7">
    <name type="scientific">Canis lupus familiaris</name>
    <name type="common">Dog</name>
    <name type="synonym">Canis familiaris</name>
    <dbReference type="NCBI Taxonomy" id="9615"/>
    <lineage>
        <taxon>Eukaryota</taxon>
        <taxon>Metazoa</taxon>
        <taxon>Chordata</taxon>
        <taxon>Craniata</taxon>
        <taxon>Vertebrata</taxon>
        <taxon>Euteleostomi</taxon>
        <taxon>Mammalia</taxon>
        <taxon>Eutheria</taxon>
        <taxon>Laurasiatheria</taxon>
        <taxon>Carnivora</taxon>
        <taxon>Caniformia</taxon>
        <taxon>Canidae</taxon>
        <taxon>Canis</taxon>
    </lineage>
</organism>
<evidence type="ECO:0000256" key="4">
    <source>
        <dbReference type="SAM" id="Phobius"/>
    </source>
</evidence>
<keyword evidence="2" id="KW-1015">Disulfide bond</keyword>
<feature type="domain" description="ShKT" evidence="5">
    <location>
        <begin position="302"/>
        <end position="350"/>
    </location>
</feature>
<proteinExistence type="inferred from homology"/>
<accession>A0A8C0M678</accession>
<dbReference type="PROSITE" id="PS51670">
    <property type="entry name" value="SHKT"/>
    <property type="match status" value="1"/>
</dbReference>
<dbReference type="AlphaFoldDB" id="A0A8C0M678"/>
<dbReference type="Pfam" id="PF08562">
    <property type="entry name" value="Crisp"/>
    <property type="match status" value="1"/>
</dbReference>
<dbReference type="InterPro" id="IPR013871">
    <property type="entry name" value="Cysteine_rich_secretory"/>
</dbReference>
<dbReference type="PROSITE" id="PS01009">
    <property type="entry name" value="CRISP_1"/>
    <property type="match status" value="1"/>
</dbReference>
<keyword evidence="4" id="KW-0812">Transmembrane</keyword>
<keyword evidence="4" id="KW-0472">Membrane</keyword>
<reference evidence="6" key="1">
    <citation type="submission" date="2019-03" db="EMBL/GenBank/DDBJ databases">
        <authorList>
            <person name="Warren W.C."/>
            <person name="Johnson G.S."/>
        </authorList>
    </citation>
    <scope>NUCLEOTIDE SEQUENCE [LARGE SCALE GENOMIC DNA]</scope>
    <source>
        <strain evidence="6">Basenji</strain>
    </source>
</reference>
<reference evidence="6" key="2">
    <citation type="submission" date="2025-08" db="UniProtKB">
        <authorList>
            <consortium name="Ensembl"/>
        </authorList>
    </citation>
    <scope>IDENTIFICATION</scope>
</reference>
<evidence type="ECO:0000256" key="1">
    <source>
        <dbReference type="ARBA" id="ARBA00009923"/>
    </source>
</evidence>
<sequence>MECVFLLCQSLCTHFLLNFCALSYLFSIIPLNRMCSSHAFQLFKFIFPDLRQKFRWHKLLKNCIACPTEAVQYLSQPLLMFNVIKQMLHLSLRINTMALFLELLFLAVVLLPFFPANGQGPSFTALLTTQTQVQKEIVNKHNELRKSVSPPASNMLKMEWNRDAAANAQKWANKCTLEHSVPEDRKTSTKCGENLYMSSDPTPWSDAIQNWYEERHNFVYGVGPKSSDAVIGHYTQLVWYSSYRVGCGIAYCPNQESLKYYYVCQYCPAGNNVSKKNNPYQQGTPCASCPGNCDNGLCTNSCEYEDLLSNCDSLKKTAGCLRSTKLHKFICGMHLLHADSNYVDCHPTTC</sequence>
<dbReference type="SUPFAM" id="SSF55797">
    <property type="entry name" value="PR-1-like"/>
    <property type="match status" value="1"/>
</dbReference>
<name>A0A8C0M678_CANLF</name>
<protein>
    <submittedName>
        <fullName evidence="6">Cysteine rich secretory protein 2</fullName>
    </submittedName>
</protein>
<evidence type="ECO:0000313" key="6">
    <source>
        <dbReference type="Ensembl" id="ENSCAFP00030006963.1"/>
    </source>
</evidence>
<dbReference type="PROSITE" id="PS01010">
    <property type="entry name" value="CRISP_2"/>
    <property type="match status" value="1"/>
</dbReference>
<gene>
    <name evidence="6" type="primary">CRISP2</name>
</gene>
<comment type="similarity">
    <text evidence="1">Belongs to the CRISP family.</text>
</comment>
<dbReference type="SMART" id="SM00198">
    <property type="entry name" value="SCP"/>
    <property type="match status" value="1"/>
</dbReference>
<dbReference type="InterPro" id="IPR034117">
    <property type="entry name" value="SCP_CRISP"/>
</dbReference>
<dbReference type="InterPro" id="IPR042076">
    <property type="entry name" value="Crisp-like_dom"/>
</dbReference>